<gene>
    <name evidence="2" type="ORF">K457DRAFT_290533</name>
</gene>
<sequence>MSVVFFHALLLTFPSLFFPSRLPLLLCSFLASFPPSLLPSRLTSFYLTILSLHQSNSKSSTPLCVFSVVHSFIHGISSSTIYYKTTTTILSSRGYVSILF</sequence>
<dbReference type="AlphaFoldDB" id="A0A197K681"/>
<feature type="signal peptide" evidence="1">
    <location>
        <begin position="1"/>
        <end position="19"/>
    </location>
</feature>
<dbReference type="Proteomes" id="UP000078512">
    <property type="component" value="Unassembled WGS sequence"/>
</dbReference>
<evidence type="ECO:0000256" key="1">
    <source>
        <dbReference type="SAM" id="SignalP"/>
    </source>
</evidence>
<keyword evidence="3" id="KW-1185">Reference proteome</keyword>
<accession>A0A197K681</accession>
<dbReference type="EMBL" id="KV442024">
    <property type="protein sequence ID" value="OAQ32678.1"/>
    <property type="molecule type" value="Genomic_DNA"/>
</dbReference>
<feature type="chain" id="PRO_5008276607" description="REJ domain-containing protein" evidence="1">
    <location>
        <begin position="20"/>
        <end position="100"/>
    </location>
</feature>
<keyword evidence="1" id="KW-0732">Signal</keyword>
<evidence type="ECO:0000313" key="2">
    <source>
        <dbReference type="EMBL" id="OAQ32678.1"/>
    </source>
</evidence>
<protein>
    <recommendedName>
        <fullName evidence="4">REJ domain-containing protein</fullName>
    </recommendedName>
</protein>
<organism evidence="2 3">
    <name type="scientific">Linnemannia elongata AG-77</name>
    <dbReference type="NCBI Taxonomy" id="1314771"/>
    <lineage>
        <taxon>Eukaryota</taxon>
        <taxon>Fungi</taxon>
        <taxon>Fungi incertae sedis</taxon>
        <taxon>Mucoromycota</taxon>
        <taxon>Mortierellomycotina</taxon>
        <taxon>Mortierellomycetes</taxon>
        <taxon>Mortierellales</taxon>
        <taxon>Mortierellaceae</taxon>
        <taxon>Linnemannia</taxon>
    </lineage>
</organism>
<reference evidence="2 3" key="1">
    <citation type="submission" date="2016-05" db="EMBL/GenBank/DDBJ databases">
        <title>Genome sequencing reveals origins of a unique bacterial endosymbiosis in the earliest lineages of terrestrial Fungi.</title>
        <authorList>
            <consortium name="DOE Joint Genome Institute"/>
            <person name="Uehling J."/>
            <person name="Gryganskyi A."/>
            <person name="Hameed K."/>
            <person name="Tschaplinski T."/>
            <person name="Misztal P."/>
            <person name="Wu S."/>
            <person name="Desiro A."/>
            <person name="Vande Pol N."/>
            <person name="Du Z.-Y."/>
            <person name="Zienkiewicz A."/>
            <person name="Zienkiewicz K."/>
            <person name="Morin E."/>
            <person name="Tisserant E."/>
            <person name="Splivallo R."/>
            <person name="Hainaut M."/>
            <person name="Henrissat B."/>
            <person name="Ohm R."/>
            <person name="Kuo A."/>
            <person name="Yan J."/>
            <person name="Lipzen A."/>
            <person name="Nolan M."/>
            <person name="Labutti K."/>
            <person name="Barry K."/>
            <person name="Goldstein A."/>
            <person name="Labbe J."/>
            <person name="Schadt C."/>
            <person name="Tuskan G."/>
            <person name="Grigoriev I."/>
            <person name="Martin F."/>
            <person name="Vilgalys R."/>
            <person name="Bonito G."/>
        </authorList>
    </citation>
    <scope>NUCLEOTIDE SEQUENCE [LARGE SCALE GENOMIC DNA]</scope>
    <source>
        <strain evidence="2 3">AG-77</strain>
    </source>
</reference>
<name>A0A197K681_9FUNG</name>
<proteinExistence type="predicted"/>
<evidence type="ECO:0008006" key="4">
    <source>
        <dbReference type="Google" id="ProtNLM"/>
    </source>
</evidence>
<evidence type="ECO:0000313" key="3">
    <source>
        <dbReference type="Proteomes" id="UP000078512"/>
    </source>
</evidence>